<proteinExistence type="predicted"/>
<evidence type="ECO:0000313" key="1">
    <source>
        <dbReference type="EMBL" id="MBX68718.1"/>
    </source>
</evidence>
<dbReference type="EMBL" id="GGEC01088234">
    <property type="protein sequence ID" value="MBX68718.1"/>
    <property type="molecule type" value="Transcribed_RNA"/>
</dbReference>
<accession>A0A2P2QP25</accession>
<dbReference type="AlphaFoldDB" id="A0A2P2QP25"/>
<sequence length="54" mass="6569">MSRITSNIYQSFHIVFPDMKSSRLLPSILNPNTHKFYTPLLYYIRTYTEFKHEQ</sequence>
<reference evidence="1" key="1">
    <citation type="submission" date="2018-02" db="EMBL/GenBank/DDBJ databases">
        <title>Rhizophora mucronata_Transcriptome.</title>
        <authorList>
            <person name="Meera S.P."/>
            <person name="Sreeshan A."/>
            <person name="Augustine A."/>
        </authorList>
    </citation>
    <scope>NUCLEOTIDE SEQUENCE</scope>
    <source>
        <tissue evidence="1">Leaf</tissue>
    </source>
</reference>
<name>A0A2P2QP25_RHIMU</name>
<organism evidence="1">
    <name type="scientific">Rhizophora mucronata</name>
    <name type="common">Asiatic mangrove</name>
    <dbReference type="NCBI Taxonomy" id="61149"/>
    <lineage>
        <taxon>Eukaryota</taxon>
        <taxon>Viridiplantae</taxon>
        <taxon>Streptophyta</taxon>
        <taxon>Embryophyta</taxon>
        <taxon>Tracheophyta</taxon>
        <taxon>Spermatophyta</taxon>
        <taxon>Magnoliopsida</taxon>
        <taxon>eudicotyledons</taxon>
        <taxon>Gunneridae</taxon>
        <taxon>Pentapetalae</taxon>
        <taxon>rosids</taxon>
        <taxon>fabids</taxon>
        <taxon>Malpighiales</taxon>
        <taxon>Rhizophoraceae</taxon>
        <taxon>Rhizophora</taxon>
    </lineage>
</organism>
<protein>
    <submittedName>
        <fullName evidence="1">Uncharacterized protein</fullName>
    </submittedName>
</protein>